<name>A0ACC3T5K4_LIPKO</name>
<comment type="caution">
    <text evidence="1">The sequence shown here is derived from an EMBL/GenBank/DDBJ whole genome shotgun (WGS) entry which is preliminary data.</text>
</comment>
<accession>A0ACC3T5K4</accession>
<organism evidence="1 2">
    <name type="scientific">Lipomyces kononenkoae</name>
    <name type="common">Yeast</name>
    <dbReference type="NCBI Taxonomy" id="34357"/>
    <lineage>
        <taxon>Eukaryota</taxon>
        <taxon>Fungi</taxon>
        <taxon>Dikarya</taxon>
        <taxon>Ascomycota</taxon>
        <taxon>Saccharomycotina</taxon>
        <taxon>Lipomycetes</taxon>
        <taxon>Lipomycetales</taxon>
        <taxon>Lipomycetaceae</taxon>
        <taxon>Lipomyces</taxon>
    </lineage>
</organism>
<reference evidence="2" key="1">
    <citation type="journal article" date="2024" name="Front. Bioeng. Biotechnol.">
        <title>Genome-scale model development and genomic sequencing of the oleaginous clade Lipomyces.</title>
        <authorList>
            <person name="Czajka J.J."/>
            <person name="Han Y."/>
            <person name="Kim J."/>
            <person name="Mondo S.J."/>
            <person name="Hofstad B.A."/>
            <person name="Robles A."/>
            <person name="Haridas S."/>
            <person name="Riley R."/>
            <person name="LaButti K."/>
            <person name="Pangilinan J."/>
            <person name="Andreopoulos W."/>
            <person name="Lipzen A."/>
            <person name="Yan J."/>
            <person name="Wang M."/>
            <person name="Ng V."/>
            <person name="Grigoriev I.V."/>
            <person name="Spatafora J.W."/>
            <person name="Magnuson J.K."/>
            <person name="Baker S.E."/>
            <person name="Pomraning K.R."/>
        </authorList>
    </citation>
    <scope>NUCLEOTIDE SEQUENCE [LARGE SCALE GENOMIC DNA]</scope>
    <source>
        <strain evidence="2">CBS 7786</strain>
    </source>
</reference>
<protein>
    <submittedName>
        <fullName evidence="1">Uncharacterized protein</fullName>
    </submittedName>
</protein>
<proteinExistence type="predicted"/>
<gene>
    <name evidence="1" type="ORF">V1525DRAFT_398973</name>
</gene>
<sequence>MKYILSNYSSKIATTRICSIDKRFASIVPEYTRATLCRRFLPVKQFRQNSSTINQTIRSKRIKTDQEVDSLLSTPTWAIQSLLPESTPENRHEDINPKSLRDLLRRSGLQFPKDDEEERQMLSDLQRQLVFVDHVQDVDTVGVEPLNRIGEDGPEITWGEVQVEGKVLLQTVRDKTAIKQHMERSFFYVKEEN</sequence>
<evidence type="ECO:0000313" key="2">
    <source>
        <dbReference type="Proteomes" id="UP001433508"/>
    </source>
</evidence>
<evidence type="ECO:0000313" key="1">
    <source>
        <dbReference type="EMBL" id="KAK9239254.1"/>
    </source>
</evidence>
<dbReference type="EMBL" id="MU971348">
    <property type="protein sequence ID" value="KAK9239254.1"/>
    <property type="molecule type" value="Genomic_DNA"/>
</dbReference>
<keyword evidence="2" id="KW-1185">Reference proteome</keyword>
<dbReference type="Proteomes" id="UP001433508">
    <property type="component" value="Unassembled WGS sequence"/>
</dbReference>